<evidence type="ECO:0000313" key="1">
    <source>
        <dbReference type="EMBL" id="CAB3262162.1"/>
    </source>
</evidence>
<protein>
    <submittedName>
        <fullName evidence="1">Uncharacterized protein LOC100178027</fullName>
    </submittedName>
</protein>
<organism evidence="1">
    <name type="scientific">Phallusia mammillata</name>
    <dbReference type="NCBI Taxonomy" id="59560"/>
    <lineage>
        <taxon>Eukaryota</taxon>
        <taxon>Metazoa</taxon>
        <taxon>Chordata</taxon>
        <taxon>Tunicata</taxon>
        <taxon>Ascidiacea</taxon>
        <taxon>Phlebobranchia</taxon>
        <taxon>Ascidiidae</taxon>
        <taxon>Phallusia</taxon>
    </lineage>
</organism>
<proteinExistence type="evidence at transcript level"/>
<dbReference type="InterPro" id="IPR032675">
    <property type="entry name" value="LRR_dom_sf"/>
</dbReference>
<dbReference type="EMBL" id="LR786558">
    <property type="protein sequence ID" value="CAB3262162.1"/>
    <property type="molecule type" value="mRNA"/>
</dbReference>
<dbReference type="Gene3D" id="3.80.10.10">
    <property type="entry name" value="Ribonuclease Inhibitor"/>
    <property type="match status" value="1"/>
</dbReference>
<gene>
    <name evidence="1" type="primary">LOC100178027</name>
</gene>
<sequence length="66" mass="7512">MPTTLSGATQLYVLLLCGNQLKSFSDDLLLELCNIAKLDLRKNLIEELPSHWKGMTQILIKDHEED</sequence>
<dbReference type="SUPFAM" id="SSF52058">
    <property type="entry name" value="L domain-like"/>
    <property type="match status" value="1"/>
</dbReference>
<dbReference type="AlphaFoldDB" id="A0A6F9DHB1"/>
<reference evidence="1" key="1">
    <citation type="submission" date="2020-04" db="EMBL/GenBank/DDBJ databases">
        <authorList>
            <person name="Neveu A P."/>
        </authorList>
    </citation>
    <scope>NUCLEOTIDE SEQUENCE</scope>
    <source>
        <tissue evidence="1">Whole embryo</tissue>
    </source>
</reference>
<accession>A0A6F9DHB1</accession>
<name>A0A6F9DHB1_9ASCI</name>